<accession>A0A364XWE7</accession>
<name>A0A364XWE7_9BACT</name>
<dbReference type="Proteomes" id="UP000251889">
    <property type="component" value="Unassembled WGS sequence"/>
</dbReference>
<evidence type="ECO:0000313" key="1">
    <source>
        <dbReference type="EMBL" id="RAV98717.1"/>
    </source>
</evidence>
<organism evidence="1 2">
    <name type="scientific">Pseudochryseolinea flava</name>
    <dbReference type="NCBI Taxonomy" id="2059302"/>
    <lineage>
        <taxon>Bacteria</taxon>
        <taxon>Pseudomonadati</taxon>
        <taxon>Bacteroidota</taxon>
        <taxon>Cytophagia</taxon>
        <taxon>Cytophagales</taxon>
        <taxon>Fulvivirgaceae</taxon>
        <taxon>Pseudochryseolinea</taxon>
    </lineage>
</organism>
<reference evidence="1 2" key="1">
    <citation type="submission" date="2018-06" db="EMBL/GenBank/DDBJ databases">
        <title>Chryseolinea flavus sp. nov., a member of the phylum Bacteroidetes isolated from soil.</title>
        <authorList>
            <person name="Li Y."/>
            <person name="Wang J."/>
        </authorList>
    </citation>
    <scope>NUCLEOTIDE SEQUENCE [LARGE SCALE GENOMIC DNA]</scope>
    <source>
        <strain evidence="1 2">SDU1-6</strain>
    </source>
</reference>
<dbReference type="EMBL" id="QMFY01000015">
    <property type="protein sequence ID" value="RAV98717.1"/>
    <property type="molecule type" value="Genomic_DNA"/>
</dbReference>
<keyword evidence="2" id="KW-1185">Reference proteome</keyword>
<protein>
    <submittedName>
        <fullName evidence="1">Uncharacterized protein</fullName>
    </submittedName>
</protein>
<proteinExistence type="predicted"/>
<dbReference type="AlphaFoldDB" id="A0A364XWE7"/>
<dbReference type="RefSeq" id="WP_112749114.1">
    <property type="nucleotide sequence ID" value="NZ_QMFY01000015.1"/>
</dbReference>
<sequence>MQYLNEVMPTEELSSNSQVMIRVWENFLDHRQNLSEILGIYSLTDVCTDLDFRGTVTFNFTLFDWQRTLKAMLEKNNVPYIQGNISNQASLN</sequence>
<comment type="caution">
    <text evidence="1">The sequence shown here is derived from an EMBL/GenBank/DDBJ whole genome shotgun (WGS) entry which is preliminary data.</text>
</comment>
<evidence type="ECO:0000313" key="2">
    <source>
        <dbReference type="Proteomes" id="UP000251889"/>
    </source>
</evidence>
<gene>
    <name evidence="1" type="ORF">DQQ10_22130</name>
</gene>